<dbReference type="Gene3D" id="3.30.70.330">
    <property type="match status" value="1"/>
</dbReference>
<comment type="caution">
    <text evidence="3">The sequence shown here is derived from an EMBL/GenBank/DDBJ whole genome shotgun (WGS) entry which is preliminary data.</text>
</comment>
<sequence>MIEDWIFGGGLTVYWIGSPVFSWSRSGGGGGSLFFGEKILGFFRYSSRSGQLKGYGFVQFDSEDAAQEAIEKLNGMLLNDKRVHMAISFASKRYRPHDKVK</sequence>
<organism evidence="3 4">
    <name type="scientific">Pisum sativum</name>
    <name type="common">Garden pea</name>
    <name type="synonym">Lathyrus oleraceus</name>
    <dbReference type="NCBI Taxonomy" id="3888"/>
    <lineage>
        <taxon>Eukaryota</taxon>
        <taxon>Viridiplantae</taxon>
        <taxon>Streptophyta</taxon>
        <taxon>Embryophyta</taxon>
        <taxon>Tracheophyta</taxon>
        <taxon>Spermatophyta</taxon>
        <taxon>Magnoliopsida</taxon>
        <taxon>eudicotyledons</taxon>
        <taxon>Gunneridae</taxon>
        <taxon>Pentapetalae</taxon>
        <taxon>rosids</taxon>
        <taxon>fabids</taxon>
        <taxon>Fabales</taxon>
        <taxon>Fabaceae</taxon>
        <taxon>Papilionoideae</taxon>
        <taxon>50 kb inversion clade</taxon>
        <taxon>NPAAA clade</taxon>
        <taxon>Hologalegina</taxon>
        <taxon>IRL clade</taxon>
        <taxon>Fabeae</taxon>
        <taxon>Lathyrus</taxon>
    </lineage>
</organism>
<dbReference type="GO" id="GO:0003723">
    <property type="term" value="F:RNA binding"/>
    <property type="evidence" value="ECO:0007669"/>
    <property type="project" value="UniProtKB-UniRule"/>
</dbReference>
<proteinExistence type="predicted"/>
<evidence type="ECO:0000259" key="2">
    <source>
        <dbReference type="PROSITE" id="PS50102"/>
    </source>
</evidence>
<dbReference type="AlphaFoldDB" id="A0A9D4YF73"/>
<reference evidence="3 4" key="1">
    <citation type="journal article" date="2022" name="Nat. Genet.">
        <title>Improved pea reference genome and pan-genome highlight genomic features and evolutionary characteristics.</title>
        <authorList>
            <person name="Yang T."/>
            <person name="Liu R."/>
            <person name="Luo Y."/>
            <person name="Hu S."/>
            <person name="Wang D."/>
            <person name="Wang C."/>
            <person name="Pandey M.K."/>
            <person name="Ge S."/>
            <person name="Xu Q."/>
            <person name="Li N."/>
            <person name="Li G."/>
            <person name="Huang Y."/>
            <person name="Saxena R.K."/>
            <person name="Ji Y."/>
            <person name="Li M."/>
            <person name="Yan X."/>
            <person name="He Y."/>
            <person name="Liu Y."/>
            <person name="Wang X."/>
            <person name="Xiang C."/>
            <person name="Varshney R.K."/>
            <person name="Ding H."/>
            <person name="Gao S."/>
            <person name="Zong X."/>
        </authorList>
    </citation>
    <scope>NUCLEOTIDE SEQUENCE [LARGE SCALE GENOMIC DNA]</scope>
    <source>
        <strain evidence="3 4">cv. Zhongwan 6</strain>
    </source>
</reference>
<dbReference type="Pfam" id="PF00076">
    <property type="entry name" value="RRM_1"/>
    <property type="match status" value="1"/>
</dbReference>
<feature type="domain" description="RRM" evidence="2">
    <location>
        <begin position="32"/>
        <end position="90"/>
    </location>
</feature>
<dbReference type="InterPro" id="IPR012677">
    <property type="entry name" value="Nucleotide-bd_a/b_plait_sf"/>
</dbReference>
<name>A0A9D4YF73_PEA</name>
<evidence type="ECO:0000313" key="4">
    <source>
        <dbReference type="Proteomes" id="UP001058974"/>
    </source>
</evidence>
<dbReference type="PROSITE" id="PS50102">
    <property type="entry name" value="RRM"/>
    <property type="match status" value="1"/>
</dbReference>
<keyword evidence="1" id="KW-0694">RNA-binding</keyword>
<accession>A0A9D4YF73</accession>
<dbReference type="Gramene" id="Psat02G0428200-T1">
    <property type="protein sequence ID" value="KAI5438482.1"/>
    <property type="gene ID" value="KIW84_024282"/>
</dbReference>
<evidence type="ECO:0000256" key="1">
    <source>
        <dbReference type="PROSITE-ProRule" id="PRU00176"/>
    </source>
</evidence>
<dbReference type="Proteomes" id="UP001058974">
    <property type="component" value="Chromosome 2"/>
</dbReference>
<keyword evidence="4" id="KW-1185">Reference proteome</keyword>
<dbReference type="EMBL" id="JAMSHJ010000002">
    <property type="protein sequence ID" value="KAI5438482.1"/>
    <property type="molecule type" value="Genomic_DNA"/>
</dbReference>
<dbReference type="InterPro" id="IPR035979">
    <property type="entry name" value="RBD_domain_sf"/>
</dbReference>
<dbReference type="InterPro" id="IPR000504">
    <property type="entry name" value="RRM_dom"/>
</dbReference>
<protein>
    <recommendedName>
        <fullName evidence="2">RRM domain-containing protein</fullName>
    </recommendedName>
</protein>
<evidence type="ECO:0000313" key="3">
    <source>
        <dbReference type="EMBL" id="KAI5438482.1"/>
    </source>
</evidence>
<gene>
    <name evidence="3" type="ORF">KIW84_024282</name>
</gene>
<dbReference type="SUPFAM" id="SSF54928">
    <property type="entry name" value="RNA-binding domain, RBD"/>
    <property type="match status" value="1"/>
</dbReference>